<dbReference type="AlphaFoldDB" id="A0AAE0VF62"/>
<comment type="caution">
    <text evidence="1">The sequence shown here is derived from an EMBL/GenBank/DDBJ whole genome shotgun (WGS) entry which is preliminary data.</text>
</comment>
<organism evidence="1 2">
    <name type="scientific">Hemibagrus guttatus</name>
    <dbReference type="NCBI Taxonomy" id="175788"/>
    <lineage>
        <taxon>Eukaryota</taxon>
        <taxon>Metazoa</taxon>
        <taxon>Chordata</taxon>
        <taxon>Craniata</taxon>
        <taxon>Vertebrata</taxon>
        <taxon>Euteleostomi</taxon>
        <taxon>Actinopterygii</taxon>
        <taxon>Neopterygii</taxon>
        <taxon>Teleostei</taxon>
        <taxon>Ostariophysi</taxon>
        <taxon>Siluriformes</taxon>
        <taxon>Bagridae</taxon>
        <taxon>Hemibagrus</taxon>
    </lineage>
</organism>
<gene>
    <name evidence="1" type="ORF">QTP70_017148</name>
</gene>
<feature type="non-terminal residue" evidence="1">
    <location>
        <position position="1"/>
    </location>
</feature>
<feature type="non-terminal residue" evidence="1">
    <location>
        <position position="20"/>
    </location>
</feature>
<protein>
    <submittedName>
        <fullName evidence="1">Uncharacterized protein</fullName>
    </submittedName>
</protein>
<evidence type="ECO:0000313" key="2">
    <source>
        <dbReference type="Proteomes" id="UP001274896"/>
    </source>
</evidence>
<reference evidence="1" key="1">
    <citation type="submission" date="2023-06" db="EMBL/GenBank/DDBJ databases">
        <title>Male Hemibagrus guttatus genome.</title>
        <authorList>
            <person name="Bian C."/>
        </authorList>
    </citation>
    <scope>NUCLEOTIDE SEQUENCE</scope>
    <source>
        <strain evidence="1">Male_cb2023</strain>
        <tissue evidence="1">Muscle</tissue>
    </source>
</reference>
<dbReference type="Proteomes" id="UP001274896">
    <property type="component" value="Unassembled WGS sequence"/>
</dbReference>
<name>A0AAE0VF62_9TELE</name>
<proteinExistence type="predicted"/>
<evidence type="ECO:0000313" key="1">
    <source>
        <dbReference type="EMBL" id="KAK3553953.1"/>
    </source>
</evidence>
<sequence length="20" mass="2301">VCVSETVFCVHLRHVRVSET</sequence>
<keyword evidence="2" id="KW-1185">Reference proteome</keyword>
<accession>A0AAE0VF62</accession>
<dbReference type="EMBL" id="JAUCMX010000002">
    <property type="protein sequence ID" value="KAK3553953.1"/>
    <property type="molecule type" value="Genomic_DNA"/>
</dbReference>